<protein>
    <submittedName>
        <fullName evidence="4">O-methyltransferase</fullName>
    </submittedName>
</protein>
<dbReference type="InterPro" id="IPR029063">
    <property type="entry name" value="SAM-dependent_MTases_sf"/>
</dbReference>
<proteinExistence type="predicted"/>
<keyword evidence="1" id="KW-0489">Methyltransferase</keyword>
<dbReference type="RefSeq" id="WP_248637130.1">
    <property type="nucleotide sequence ID" value="NZ_JALPTH010000039.1"/>
</dbReference>
<evidence type="ECO:0000313" key="5">
    <source>
        <dbReference type="Proteomes" id="UP001522868"/>
    </source>
</evidence>
<organism evidence="4 5">
    <name type="scientific">Streptomyces lichenis</name>
    <dbReference type="NCBI Taxonomy" id="2306967"/>
    <lineage>
        <taxon>Bacteria</taxon>
        <taxon>Bacillati</taxon>
        <taxon>Actinomycetota</taxon>
        <taxon>Actinomycetes</taxon>
        <taxon>Kitasatosporales</taxon>
        <taxon>Streptomycetaceae</taxon>
        <taxon>Streptomyces</taxon>
    </lineage>
</organism>
<evidence type="ECO:0000313" key="4">
    <source>
        <dbReference type="EMBL" id="MCK8681303.1"/>
    </source>
</evidence>
<dbReference type="SUPFAM" id="SSF53335">
    <property type="entry name" value="S-adenosyl-L-methionine-dependent methyltransferases"/>
    <property type="match status" value="1"/>
</dbReference>
<keyword evidence="2" id="KW-0808">Transferase</keyword>
<dbReference type="EMBL" id="JALPTH010000039">
    <property type="protein sequence ID" value="MCK8681303.1"/>
    <property type="molecule type" value="Genomic_DNA"/>
</dbReference>
<dbReference type="Gene3D" id="3.40.50.150">
    <property type="entry name" value="Vaccinia Virus protein VP39"/>
    <property type="match status" value="1"/>
</dbReference>
<dbReference type="PANTHER" id="PTHR10509:SF14">
    <property type="entry name" value="CAFFEOYL-COA O-METHYLTRANSFERASE 3-RELATED"/>
    <property type="match status" value="1"/>
</dbReference>
<evidence type="ECO:0000256" key="3">
    <source>
        <dbReference type="ARBA" id="ARBA00022691"/>
    </source>
</evidence>
<keyword evidence="3" id="KW-0949">S-adenosyl-L-methionine</keyword>
<keyword evidence="5" id="KW-1185">Reference proteome</keyword>
<dbReference type="PANTHER" id="PTHR10509">
    <property type="entry name" value="O-METHYLTRANSFERASE-RELATED"/>
    <property type="match status" value="1"/>
</dbReference>
<reference evidence="4 5" key="1">
    <citation type="submission" date="2022-04" db="EMBL/GenBank/DDBJ databases">
        <title>Streptomyces sp. nov. LCR6-01 isolated from Lichen of Dirinaria sp.</title>
        <authorList>
            <person name="Kanchanasin P."/>
            <person name="Tanasupawat S."/>
            <person name="Phongsopitanun W."/>
        </authorList>
    </citation>
    <scope>NUCLEOTIDE SEQUENCE [LARGE SCALE GENOMIC DNA]</scope>
    <source>
        <strain evidence="4 5">LCR6-01</strain>
    </source>
</reference>
<dbReference type="Proteomes" id="UP001522868">
    <property type="component" value="Unassembled WGS sequence"/>
</dbReference>
<comment type="caution">
    <text evidence="4">The sequence shown here is derived from an EMBL/GenBank/DDBJ whole genome shotgun (WGS) entry which is preliminary data.</text>
</comment>
<dbReference type="InterPro" id="IPR002935">
    <property type="entry name" value="SAM_O-MeTrfase"/>
</dbReference>
<dbReference type="PROSITE" id="PS51682">
    <property type="entry name" value="SAM_OMT_I"/>
    <property type="match status" value="1"/>
</dbReference>
<sequence length="222" mass="23780">MTQDQWKAVEEYVVDRLLPADEVLSTALAESDAAGLPQIEVSPPHAKLLQLLARSIGARAILEVGTLGGYSTIWLGRALPEDGRLVTLEYAEAHAEVARGNLARAGLEKVAEVRVGPALDSLPELVEEGAGPFDLVFIDADKVNNPRYVEWALKLTRPGSLIVVDNVVRRGAVVDGSGDDPSVRGTRETFDLVAEHPRLDATAVQTVGGKGWDGMLIARVTD</sequence>
<evidence type="ECO:0000256" key="2">
    <source>
        <dbReference type="ARBA" id="ARBA00022679"/>
    </source>
</evidence>
<dbReference type="InterPro" id="IPR050362">
    <property type="entry name" value="Cation-dep_OMT"/>
</dbReference>
<evidence type="ECO:0000256" key="1">
    <source>
        <dbReference type="ARBA" id="ARBA00022603"/>
    </source>
</evidence>
<name>A0ABT0IJ08_9ACTN</name>
<dbReference type="Pfam" id="PF01596">
    <property type="entry name" value="Methyltransf_3"/>
    <property type="match status" value="1"/>
</dbReference>
<gene>
    <name evidence="4" type="ORF">M1O15_28690</name>
</gene>
<accession>A0ABT0IJ08</accession>